<dbReference type="InterPro" id="IPR001478">
    <property type="entry name" value="PDZ"/>
</dbReference>
<reference evidence="4" key="1">
    <citation type="submission" date="2023-07" db="EMBL/GenBank/DDBJ databases">
        <title>Novel species in the genus Lipingzhangella isolated from Sambhar Salt Lake.</title>
        <authorList>
            <person name="Jiya N."/>
            <person name="Kajale S."/>
            <person name="Sharma A."/>
        </authorList>
    </citation>
    <scope>NUCLEOTIDE SEQUENCE [LARGE SCALE GENOMIC DNA]</scope>
    <source>
        <strain evidence="4">LS1_29</strain>
    </source>
</reference>
<proteinExistence type="predicted"/>
<feature type="region of interest" description="Disordered" evidence="1">
    <location>
        <begin position="1"/>
        <end position="26"/>
    </location>
</feature>
<feature type="compositionally biased region" description="Acidic residues" evidence="1">
    <location>
        <begin position="266"/>
        <end position="275"/>
    </location>
</feature>
<dbReference type="SUPFAM" id="SSF54211">
    <property type="entry name" value="Ribosomal protein S5 domain 2-like"/>
    <property type="match status" value="1"/>
</dbReference>
<feature type="region of interest" description="Disordered" evidence="1">
    <location>
        <begin position="254"/>
        <end position="277"/>
    </location>
</feature>
<name>A0ABU2HB54_9ACTN</name>
<dbReference type="RefSeq" id="WP_310914136.1">
    <property type="nucleotide sequence ID" value="NZ_JAVLVT010000014.1"/>
</dbReference>
<dbReference type="InterPro" id="IPR014721">
    <property type="entry name" value="Ribsml_uS5_D2-typ_fold_subgr"/>
</dbReference>
<sequence>MTQRSGDGDAAAGGSGTSEPAGTSQAQSLLVRRGSTVLVTALVLVALTLASHQLPVPYLIASPGVSLNTLGEQDGDPIIEIEGRENFQHEDAGLSMVTVQYSGGPQHRVSLLAAIGAWVRPSLAVLPEEAVFPPGSTVEEVTETQSLQMDSSQRLAIAAALDQLEIPYDESPLVAEVFPDMPATDELEPGDVIRAVDGAEVDTQAEVVERVSAREPGDPVEITVVRADGDVDSVEDVDVGEGDRIDLTLDTVAADDTVEERPEGTRDEDEGEDTAPDARIGILVESKLEFPFEIDVSVDDIGGPSAGMMFALGIMNRLSDEDLTGGHHIAGTGTVQPQLPEDAEDPQDPEVREWRVGSVSGVAQKMISAEDQGADYFFVAEDSCPQTESSAATDIQVVSVTSLADAVAALETIRTEEDPDGLPSCSD</sequence>
<evidence type="ECO:0000256" key="1">
    <source>
        <dbReference type="SAM" id="MobiDB-lite"/>
    </source>
</evidence>
<gene>
    <name evidence="3" type="ORF">RIF23_19855</name>
</gene>
<evidence type="ECO:0000313" key="3">
    <source>
        <dbReference type="EMBL" id="MDS1272547.1"/>
    </source>
</evidence>
<dbReference type="SMART" id="SM00228">
    <property type="entry name" value="PDZ"/>
    <property type="match status" value="1"/>
</dbReference>
<dbReference type="Pfam" id="PF13180">
    <property type="entry name" value="PDZ_2"/>
    <property type="match status" value="1"/>
</dbReference>
<dbReference type="Gene3D" id="3.30.230.10">
    <property type="match status" value="1"/>
</dbReference>
<evidence type="ECO:0000313" key="4">
    <source>
        <dbReference type="Proteomes" id="UP001250214"/>
    </source>
</evidence>
<dbReference type="Proteomes" id="UP001250214">
    <property type="component" value="Unassembled WGS sequence"/>
</dbReference>
<feature type="compositionally biased region" description="Polar residues" evidence="1">
    <location>
        <begin position="17"/>
        <end position="26"/>
    </location>
</feature>
<protein>
    <submittedName>
        <fullName evidence="3">PDZ domain-containing protein</fullName>
    </submittedName>
</protein>
<comment type="caution">
    <text evidence="3">The sequence shown here is derived from an EMBL/GenBank/DDBJ whole genome shotgun (WGS) entry which is preliminary data.</text>
</comment>
<accession>A0ABU2HB54</accession>
<feature type="region of interest" description="Disordered" evidence="1">
    <location>
        <begin position="326"/>
        <end position="349"/>
    </location>
</feature>
<dbReference type="InterPro" id="IPR036034">
    <property type="entry name" value="PDZ_sf"/>
</dbReference>
<keyword evidence="4" id="KW-1185">Reference proteome</keyword>
<evidence type="ECO:0000259" key="2">
    <source>
        <dbReference type="SMART" id="SM00228"/>
    </source>
</evidence>
<dbReference type="SUPFAM" id="SSF50156">
    <property type="entry name" value="PDZ domain-like"/>
    <property type="match status" value="1"/>
</dbReference>
<dbReference type="InterPro" id="IPR020568">
    <property type="entry name" value="Ribosomal_Su5_D2-typ_SF"/>
</dbReference>
<dbReference type="Gene3D" id="2.30.42.10">
    <property type="match status" value="1"/>
</dbReference>
<feature type="domain" description="PDZ" evidence="2">
    <location>
        <begin position="162"/>
        <end position="228"/>
    </location>
</feature>
<organism evidence="3 4">
    <name type="scientific">Lipingzhangella rawalii</name>
    <dbReference type="NCBI Taxonomy" id="2055835"/>
    <lineage>
        <taxon>Bacteria</taxon>
        <taxon>Bacillati</taxon>
        <taxon>Actinomycetota</taxon>
        <taxon>Actinomycetes</taxon>
        <taxon>Streptosporangiales</taxon>
        <taxon>Nocardiopsidaceae</taxon>
        <taxon>Lipingzhangella</taxon>
    </lineage>
</organism>
<dbReference type="EMBL" id="JAVLVT010000014">
    <property type="protein sequence ID" value="MDS1272547.1"/>
    <property type="molecule type" value="Genomic_DNA"/>
</dbReference>